<protein>
    <submittedName>
        <fullName evidence="4">Maleylacetoacetate isomerase</fullName>
    </submittedName>
</protein>
<dbReference type="RefSeq" id="WP_066773853.1">
    <property type="nucleotide sequence ID" value="NZ_CP013244.1"/>
</dbReference>
<feature type="domain" description="GST C-terminal" evidence="3">
    <location>
        <begin position="85"/>
        <end position="212"/>
    </location>
</feature>
<dbReference type="Gene3D" id="3.40.30.10">
    <property type="entry name" value="Glutaredoxin"/>
    <property type="match status" value="1"/>
</dbReference>
<dbReference type="Gene3D" id="1.20.1050.10">
    <property type="match status" value="1"/>
</dbReference>
<dbReference type="SUPFAM" id="SSF52833">
    <property type="entry name" value="Thioredoxin-like"/>
    <property type="match status" value="1"/>
</dbReference>
<dbReference type="InterPro" id="IPR010987">
    <property type="entry name" value="Glutathione-S-Trfase_C-like"/>
</dbReference>
<dbReference type="GO" id="GO:0004364">
    <property type="term" value="F:glutathione transferase activity"/>
    <property type="evidence" value="ECO:0007669"/>
    <property type="project" value="TreeGrafter"/>
</dbReference>
<dbReference type="InterPro" id="IPR036282">
    <property type="entry name" value="Glutathione-S-Trfase_C_sf"/>
</dbReference>
<dbReference type="NCBIfam" id="TIGR01262">
    <property type="entry name" value="maiA"/>
    <property type="match status" value="1"/>
</dbReference>
<dbReference type="SFLD" id="SFLDG00358">
    <property type="entry name" value="Main_(cytGST)"/>
    <property type="match status" value="1"/>
</dbReference>
<dbReference type="EMBL" id="CP013244">
    <property type="protein sequence ID" value="ANP47584.1"/>
    <property type="molecule type" value="Genomic_DNA"/>
</dbReference>
<dbReference type="Proteomes" id="UP000092498">
    <property type="component" value="Chromosome"/>
</dbReference>
<dbReference type="FunFam" id="1.20.1050.10:FF:000010">
    <property type="entry name" value="Maleylacetoacetate isomerase isoform 1"/>
    <property type="match status" value="1"/>
</dbReference>
<dbReference type="InParanoid" id="A0A1B1AM03"/>
<sequence length="212" mass="23850">MLLHGYFRSSAAYRCRIALNLKGVSYEPSFVHLRRGEQRSPAYLVHNPQGLVPALETESGDLTQSLAIIEWLDETFANPPLLPRDAHLRARVRGFAQVIAADIHPLNNLRVLNFLREELQCDETGLDKWRKRWILEGFDACAALLQLDPEGPFCFGDAPSLADICLVPQVYSAQRFGVDMSAWPRLQQIFDACEALPAFADAHPHNQPDCDL</sequence>
<dbReference type="FunCoup" id="A0A1B1AM03">
    <property type="interactions" value="299"/>
</dbReference>
<dbReference type="PANTHER" id="PTHR42673:SF4">
    <property type="entry name" value="MALEYLACETOACETATE ISOMERASE"/>
    <property type="match status" value="1"/>
</dbReference>
<keyword evidence="4" id="KW-0413">Isomerase</keyword>
<dbReference type="Pfam" id="PF13417">
    <property type="entry name" value="GST_N_3"/>
    <property type="match status" value="1"/>
</dbReference>
<evidence type="ECO:0000256" key="1">
    <source>
        <dbReference type="ARBA" id="ARBA00010007"/>
    </source>
</evidence>
<dbReference type="Pfam" id="PF13410">
    <property type="entry name" value="GST_C_2"/>
    <property type="match status" value="1"/>
</dbReference>
<dbReference type="GO" id="GO:0006749">
    <property type="term" value="P:glutathione metabolic process"/>
    <property type="evidence" value="ECO:0007669"/>
    <property type="project" value="TreeGrafter"/>
</dbReference>
<dbReference type="AlphaFoldDB" id="A0A1B1AM03"/>
<evidence type="ECO:0000259" key="2">
    <source>
        <dbReference type="PROSITE" id="PS50404"/>
    </source>
</evidence>
<dbReference type="InterPro" id="IPR004045">
    <property type="entry name" value="Glutathione_S-Trfase_N"/>
</dbReference>
<dbReference type="STRING" id="1759059.ATE48_17605"/>
<dbReference type="InterPro" id="IPR034330">
    <property type="entry name" value="GST_Zeta_C"/>
</dbReference>
<evidence type="ECO:0000313" key="4">
    <source>
        <dbReference type="EMBL" id="ANP47584.1"/>
    </source>
</evidence>
<dbReference type="CDD" id="cd03042">
    <property type="entry name" value="GST_N_Zeta"/>
    <property type="match status" value="1"/>
</dbReference>
<dbReference type="PANTHER" id="PTHR42673">
    <property type="entry name" value="MALEYLACETOACETATE ISOMERASE"/>
    <property type="match status" value="1"/>
</dbReference>
<evidence type="ECO:0000313" key="5">
    <source>
        <dbReference type="Proteomes" id="UP000092498"/>
    </source>
</evidence>
<dbReference type="InterPro" id="IPR036249">
    <property type="entry name" value="Thioredoxin-like_sf"/>
</dbReference>
<dbReference type="OrthoDB" id="509852at2"/>
<feature type="domain" description="GST N-terminal" evidence="2">
    <location>
        <begin position="1"/>
        <end position="80"/>
    </location>
</feature>
<dbReference type="CDD" id="cd03191">
    <property type="entry name" value="GST_C_Zeta"/>
    <property type="match status" value="1"/>
</dbReference>
<dbReference type="InterPro" id="IPR034333">
    <property type="entry name" value="GST_Zeta_N"/>
</dbReference>
<dbReference type="SFLD" id="SFLDS00019">
    <property type="entry name" value="Glutathione_Transferase_(cytos"/>
    <property type="match status" value="1"/>
</dbReference>
<comment type="similarity">
    <text evidence="1">Belongs to the GST superfamily. Zeta family.</text>
</comment>
<evidence type="ECO:0000259" key="3">
    <source>
        <dbReference type="PROSITE" id="PS50405"/>
    </source>
</evidence>
<gene>
    <name evidence="4" type="ORF">ATE48_17605</name>
</gene>
<accession>A0A1B1AM03</accession>
<dbReference type="InterPro" id="IPR040079">
    <property type="entry name" value="Glutathione_S-Trfase"/>
</dbReference>
<reference evidence="4 5" key="1">
    <citation type="submission" date="2015-11" db="EMBL/GenBank/DDBJ databases">
        <title>Whole-Genome Sequence of Candidatus Oderbacter manganicum from the National Park Lower Oder Valley, Germany.</title>
        <authorList>
            <person name="Braun B."/>
            <person name="Liere K."/>
            <person name="Szewzyk U."/>
        </authorList>
    </citation>
    <scope>NUCLEOTIDE SEQUENCE [LARGE SCALE GENOMIC DNA]</scope>
    <source>
        <strain evidence="4 5">OTSz_A_272</strain>
    </source>
</reference>
<keyword evidence="5" id="KW-1185">Reference proteome</keyword>
<dbReference type="InterPro" id="IPR005955">
    <property type="entry name" value="GST_Zeta"/>
</dbReference>
<dbReference type="GO" id="GO:0006559">
    <property type="term" value="P:L-phenylalanine catabolic process"/>
    <property type="evidence" value="ECO:0007669"/>
    <property type="project" value="TreeGrafter"/>
</dbReference>
<proteinExistence type="inferred from homology"/>
<organism evidence="4 5">
    <name type="scientific">Candidatus Viadribacter manganicus</name>
    <dbReference type="NCBI Taxonomy" id="1759059"/>
    <lineage>
        <taxon>Bacteria</taxon>
        <taxon>Pseudomonadati</taxon>
        <taxon>Pseudomonadota</taxon>
        <taxon>Alphaproteobacteria</taxon>
        <taxon>Hyphomonadales</taxon>
        <taxon>Hyphomonadaceae</taxon>
        <taxon>Candidatus Viadribacter</taxon>
    </lineage>
</organism>
<dbReference type="KEGG" id="cbot:ATE48_17605"/>
<dbReference type="SUPFAM" id="SSF47616">
    <property type="entry name" value="GST C-terminal domain-like"/>
    <property type="match status" value="1"/>
</dbReference>
<dbReference type="GO" id="GO:0016034">
    <property type="term" value="F:maleylacetoacetate isomerase activity"/>
    <property type="evidence" value="ECO:0007669"/>
    <property type="project" value="TreeGrafter"/>
</dbReference>
<name>A0A1B1AM03_9PROT</name>
<dbReference type="PROSITE" id="PS50405">
    <property type="entry name" value="GST_CTER"/>
    <property type="match status" value="1"/>
</dbReference>
<dbReference type="GO" id="GO:0005737">
    <property type="term" value="C:cytoplasm"/>
    <property type="evidence" value="ECO:0007669"/>
    <property type="project" value="InterPro"/>
</dbReference>
<dbReference type="PROSITE" id="PS50404">
    <property type="entry name" value="GST_NTER"/>
    <property type="match status" value="1"/>
</dbReference>